<keyword evidence="2" id="KW-1185">Reference proteome</keyword>
<comment type="caution">
    <text evidence="1">The sequence shown here is derived from an EMBL/GenBank/DDBJ whole genome shotgun (WGS) entry which is preliminary data.</text>
</comment>
<sequence length="306" mass="33616">MALDPEDLYEVDSDVPDLGGAVLLHYFDGFMDAGSAGKLVAEHLLNSSEHRVIARFDVDRFLDYRSRRPTMTYSIDHWEDYDAPELVVHLLHDVDGVPFLLLTGPEPDHGWEWFCTAVRSLVERWGVRLTTGFHGIPMGAPHTRPLGVTAHATRDELVGDHRPLPNRMQVPGSAAALLEFRFGEWGHDASGFAAHVPSYLADSTYPSAALNLLGAIAEATGLNLPDGDLREASQEAEAEIARQVAGSEKVADVVRALEQQYDTFMEASGKESLLAESVEHMPTAEELGSQFERFLAEQNGGDAPER</sequence>
<dbReference type="GO" id="GO:0000502">
    <property type="term" value="C:proteasome complex"/>
    <property type="evidence" value="ECO:0007669"/>
    <property type="project" value="UniProtKB-KW"/>
</dbReference>
<evidence type="ECO:0000313" key="2">
    <source>
        <dbReference type="Proteomes" id="UP000215223"/>
    </source>
</evidence>
<gene>
    <name evidence="1" type="ORF">CFP71_05845</name>
</gene>
<name>A0A229SGF1_9PSEU</name>
<dbReference type="InterPro" id="IPR038389">
    <property type="entry name" value="PSMG2_sf"/>
</dbReference>
<dbReference type="PIRSF" id="PIRSF028754">
    <property type="entry name" value="UCP028754"/>
    <property type="match status" value="1"/>
</dbReference>
<dbReference type="EMBL" id="NMQT01000018">
    <property type="protein sequence ID" value="OXM57905.1"/>
    <property type="molecule type" value="Genomic_DNA"/>
</dbReference>
<keyword evidence="1" id="KW-0647">Proteasome</keyword>
<accession>A0A229SGF1</accession>
<dbReference type="InterPro" id="IPR008492">
    <property type="entry name" value="Rv2714-like"/>
</dbReference>
<dbReference type="Gene3D" id="1.10.287.100">
    <property type="match status" value="1"/>
</dbReference>
<dbReference type="RefSeq" id="WP_093932802.1">
    <property type="nucleotide sequence ID" value="NZ_JBHUSO010000692.1"/>
</dbReference>
<dbReference type="Proteomes" id="UP000215223">
    <property type="component" value="Unassembled WGS sequence"/>
</dbReference>
<reference evidence="1 2" key="1">
    <citation type="submission" date="2017-07" db="EMBL/GenBank/DDBJ databases">
        <title>Amycolatopsis thailandensis Genome sequencing and assembly.</title>
        <authorList>
            <person name="Kaur N."/>
            <person name="Mayilraj S."/>
        </authorList>
    </citation>
    <scope>NUCLEOTIDE SEQUENCE [LARGE SCALE GENOMIC DNA]</scope>
    <source>
        <strain evidence="1 2">JCM 16380</strain>
    </source>
</reference>
<dbReference type="SUPFAM" id="SSF159659">
    <property type="entry name" value="Cgl1923-like"/>
    <property type="match status" value="1"/>
</dbReference>
<organism evidence="1 2">
    <name type="scientific">Amycolatopsis thailandensis</name>
    <dbReference type="NCBI Taxonomy" id="589330"/>
    <lineage>
        <taxon>Bacteria</taxon>
        <taxon>Bacillati</taxon>
        <taxon>Actinomycetota</taxon>
        <taxon>Actinomycetes</taxon>
        <taxon>Pseudonocardiales</taxon>
        <taxon>Pseudonocardiaceae</taxon>
        <taxon>Amycolatopsis</taxon>
    </lineage>
</organism>
<dbReference type="InterPro" id="IPR019151">
    <property type="entry name" value="Proteasome_assmbl_chaperone_2"/>
</dbReference>
<dbReference type="Gene3D" id="3.40.50.10900">
    <property type="entry name" value="PAC-like subunit"/>
    <property type="match status" value="1"/>
</dbReference>
<protein>
    <submittedName>
        <fullName evidence="1">Proteasome protein</fullName>
    </submittedName>
</protein>
<proteinExistence type="predicted"/>
<dbReference type="AlphaFoldDB" id="A0A229SGF1"/>
<dbReference type="Pfam" id="PF09754">
    <property type="entry name" value="PAC2"/>
    <property type="match status" value="1"/>
</dbReference>
<dbReference type="OrthoDB" id="3733464at2"/>
<evidence type="ECO:0000313" key="1">
    <source>
        <dbReference type="EMBL" id="OXM57905.1"/>
    </source>
</evidence>